<dbReference type="PANTHER" id="PTHR30346">
    <property type="entry name" value="TRANSCRIPTIONAL DUAL REGULATOR HCAR-RELATED"/>
    <property type="match status" value="1"/>
</dbReference>
<keyword evidence="3" id="KW-0238">DNA-binding</keyword>
<protein>
    <submittedName>
        <fullName evidence="6">HTH-type transcriptional regulator BenM</fullName>
    </submittedName>
</protein>
<dbReference type="InterPro" id="IPR005119">
    <property type="entry name" value="LysR_subst-bd"/>
</dbReference>
<organism evidence="6 7">
    <name type="scientific">Pseudosulfitobacter pseudonitzschiae</name>
    <dbReference type="NCBI Taxonomy" id="1402135"/>
    <lineage>
        <taxon>Bacteria</taxon>
        <taxon>Pseudomonadati</taxon>
        <taxon>Pseudomonadota</taxon>
        <taxon>Alphaproteobacteria</taxon>
        <taxon>Rhodobacterales</taxon>
        <taxon>Roseobacteraceae</taxon>
        <taxon>Pseudosulfitobacter</taxon>
    </lineage>
</organism>
<dbReference type="Pfam" id="PF00126">
    <property type="entry name" value="HTH_1"/>
    <property type="match status" value="1"/>
</dbReference>
<dbReference type="CDD" id="cd08414">
    <property type="entry name" value="PBP2_LTTR_aromatics_like"/>
    <property type="match status" value="1"/>
</dbReference>
<dbReference type="PROSITE" id="PS50931">
    <property type="entry name" value="HTH_LYSR"/>
    <property type="match status" value="1"/>
</dbReference>
<feature type="domain" description="HTH lysR-type" evidence="5">
    <location>
        <begin position="10"/>
        <end position="67"/>
    </location>
</feature>
<evidence type="ECO:0000256" key="2">
    <source>
        <dbReference type="ARBA" id="ARBA00023015"/>
    </source>
</evidence>
<dbReference type="InterPro" id="IPR036388">
    <property type="entry name" value="WH-like_DNA-bd_sf"/>
</dbReference>
<dbReference type="SUPFAM" id="SSF53850">
    <property type="entry name" value="Periplasmic binding protein-like II"/>
    <property type="match status" value="1"/>
</dbReference>
<keyword evidence="7" id="KW-1185">Reference proteome</keyword>
<evidence type="ECO:0000256" key="4">
    <source>
        <dbReference type="ARBA" id="ARBA00023163"/>
    </source>
</evidence>
<dbReference type="Pfam" id="PF03466">
    <property type="entry name" value="LysR_substrate"/>
    <property type="match status" value="1"/>
</dbReference>
<accession>A0A221K5U4</accession>
<dbReference type="FunFam" id="1.10.10.10:FF:000001">
    <property type="entry name" value="LysR family transcriptional regulator"/>
    <property type="match status" value="1"/>
</dbReference>
<dbReference type="InterPro" id="IPR000847">
    <property type="entry name" value="LysR_HTH_N"/>
</dbReference>
<dbReference type="InterPro" id="IPR036390">
    <property type="entry name" value="WH_DNA-bd_sf"/>
</dbReference>
<dbReference type="Proteomes" id="UP000199754">
    <property type="component" value="Plasmid pSMR1-1"/>
</dbReference>
<evidence type="ECO:0000313" key="6">
    <source>
        <dbReference type="EMBL" id="ASM74356.1"/>
    </source>
</evidence>
<keyword evidence="4" id="KW-0804">Transcription</keyword>
<sequence length="309" mass="33430">MGQRPSTGNIELRHLRYFLAVVDEMSFSLAAEQLNIAQPGLSQQIKTLESILRVTLLDRSRRQLRLTLAGEVFAKDIRRILAQVERATQTAQRAARGEIGSLAIGYVGSAAYAGALTRLVGAFRNSHPDVDLEIAEMEMLSQIEAIGQGGLDIGFIRPPVPLPDGVATVTVLLEDLLIALPGVHQHAPDAKVKLTDLAEDDFITPQHPPQVSFHAYTVDACGKAGFHPRLGPQGRDFMTIASMVSVGLGVALVPQSVQCIQLPNVVYRPIADTPPKGELALAYRRGDPSAAVQNFVQLARSAAKQERRP</sequence>
<gene>
    <name evidence="6" type="primary">benM</name>
    <name evidence="6" type="ORF">SULPSESMR1_04655</name>
</gene>
<proteinExistence type="inferred from homology"/>
<reference evidence="6 7" key="1">
    <citation type="submission" date="2017-07" db="EMBL/GenBank/DDBJ databases">
        <title>Genome Sequence of Sulfitobacter pseudonitzschiae Strain SMR1 Isolated from a culture of the Diatom Skeletonema marinoi.</title>
        <authorList>
            <person name="Topel M."/>
            <person name="Pinder M.I.M."/>
            <person name="Johansson O.N."/>
            <person name="Kourtchenko O."/>
            <person name="Godhe A."/>
            <person name="Clarke A.K."/>
        </authorList>
    </citation>
    <scope>NUCLEOTIDE SEQUENCE [LARGE SCALE GENOMIC DNA]</scope>
    <source>
        <strain evidence="6 7">SMR1</strain>
        <plasmid evidence="6 7">pSMR1-1</plasmid>
    </source>
</reference>
<dbReference type="Gene3D" id="1.10.10.10">
    <property type="entry name" value="Winged helix-like DNA-binding domain superfamily/Winged helix DNA-binding domain"/>
    <property type="match status" value="1"/>
</dbReference>
<dbReference type="EMBL" id="CP022416">
    <property type="protein sequence ID" value="ASM74356.1"/>
    <property type="molecule type" value="Genomic_DNA"/>
</dbReference>
<name>A0A221K5U4_9RHOB</name>
<dbReference type="RefSeq" id="WP_089422427.1">
    <property type="nucleotide sequence ID" value="NZ_CP022416.1"/>
</dbReference>
<comment type="similarity">
    <text evidence="1">Belongs to the LysR transcriptional regulatory family.</text>
</comment>
<dbReference type="PRINTS" id="PR00039">
    <property type="entry name" value="HTHLYSR"/>
</dbReference>
<dbReference type="KEGG" id="spse:SULPSESMR1_04655"/>
<dbReference type="GO" id="GO:0003700">
    <property type="term" value="F:DNA-binding transcription factor activity"/>
    <property type="evidence" value="ECO:0007669"/>
    <property type="project" value="InterPro"/>
</dbReference>
<evidence type="ECO:0000256" key="3">
    <source>
        <dbReference type="ARBA" id="ARBA00023125"/>
    </source>
</evidence>
<dbReference type="Gene3D" id="3.40.190.10">
    <property type="entry name" value="Periplasmic binding protein-like II"/>
    <property type="match status" value="2"/>
</dbReference>
<dbReference type="SUPFAM" id="SSF46785">
    <property type="entry name" value="Winged helix' DNA-binding domain"/>
    <property type="match status" value="1"/>
</dbReference>
<evidence type="ECO:0000259" key="5">
    <source>
        <dbReference type="PROSITE" id="PS50931"/>
    </source>
</evidence>
<dbReference type="AlphaFoldDB" id="A0A221K5U4"/>
<dbReference type="OrthoDB" id="9815174at2"/>
<evidence type="ECO:0000313" key="7">
    <source>
        <dbReference type="Proteomes" id="UP000199754"/>
    </source>
</evidence>
<dbReference type="GO" id="GO:0003677">
    <property type="term" value="F:DNA binding"/>
    <property type="evidence" value="ECO:0007669"/>
    <property type="project" value="UniProtKB-KW"/>
</dbReference>
<keyword evidence="6" id="KW-0614">Plasmid</keyword>
<dbReference type="GO" id="GO:0032993">
    <property type="term" value="C:protein-DNA complex"/>
    <property type="evidence" value="ECO:0007669"/>
    <property type="project" value="TreeGrafter"/>
</dbReference>
<evidence type="ECO:0000256" key="1">
    <source>
        <dbReference type="ARBA" id="ARBA00009437"/>
    </source>
</evidence>
<keyword evidence="2" id="KW-0805">Transcription regulation</keyword>
<geneLocation type="plasmid" evidence="6 7">
    <name>pSMR1-1</name>
</geneLocation>
<dbReference type="PANTHER" id="PTHR30346:SF30">
    <property type="entry name" value="SMALL NEUTRAL PROTEASE REGULATORY PROTEIN"/>
    <property type="match status" value="1"/>
</dbReference>